<organism evidence="6 7">
    <name type="scientific">Glarea lozoyensis (strain ATCC 20868 / MF5171)</name>
    <dbReference type="NCBI Taxonomy" id="1116229"/>
    <lineage>
        <taxon>Eukaryota</taxon>
        <taxon>Fungi</taxon>
        <taxon>Dikarya</taxon>
        <taxon>Ascomycota</taxon>
        <taxon>Pezizomycotina</taxon>
        <taxon>Leotiomycetes</taxon>
        <taxon>Helotiales</taxon>
        <taxon>Helotiaceae</taxon>
        <taxon>Glarea</taxon>
    </lineage>
</organism>
<dbReference type="HOGENOM" id="CLU_019618_1_0_1"/>
<dbReference type="Pfam" id="PF00899">
    <property type="entry name" value="ThiF"/>
    <property type="match status" value="1"/>
</dbReference>
<dbReference type="UniPathway" id="UPA00885"/>
<proteinExistence type="inferred from homology"/>
<dbReference type="InterPro" id="IPR045886">
    <property type="entry name" value="ThiF/MoeB/HesA"/>
</dbReference>
<dbReference type="GO" id="GO:0045116">
    <property type="term" value="P:protein neddylation"/>
    <property type="evidence" value="ECO:0007669"/>
    <property type="project" value="UniProtKB-UniRule"/>
</dbReference>
<sequence>MTEVILDQTPPILHGPSAKEKKYDRQLRLWAATGQKALEDSHVLLLNSGSGTVGVEALKNLVLPGIGKFTIADDMIVEEVDLGMSKASPFTSEKQEKSIGELFEHDKFTLIMYSLPIKAENLAIVQDYTKRHKVPAISIHSAGFYSYFKIHLPGSFPIVDTHPDISATTDLRLLSPWPELSQFAEGLTENLEDQSLHDHGHIPYVVILLHYLARWKEAHGTLPSNFKEKTAFRSTVAAGMRTDNAEGGEENFEEAVGAVVKTISLPSLSSSVREVFGYQPDETESSTSFWVIADAIKTFHTKHNALPLPGSVPDMKAQSTVYVQLQNIYKAKARQDAAEVLETVRSHPGGKDIPATEVELFCKNAAFIKLIHGTTSASSILEVAKAEFANDESAALTQMPLSLLPIYLSLGATSHVNSATASDIVAKIGKDIPEADSNPSIVNAAEEVARANGGELHNISALTGGMVAQEVIKIITKQYIPIDNTCIFDGITSRTQVLRT</sequence>
<dbReference type="PANTHER" id="PTHR10953">
    <property type="entry name" value="UBIQUITIN-ACTIVATING ENZYME E1"/>
    <property type="match status" value="1"/>
</dbReference>
<feature type="domain" description="THIF-type NAD/FAD binding fold" evidence="5">
    <location>
        <begin position="23"/>
        <end position="82"/>
    </location>
</feature>
<dbReference type="GO" id="GO:0019781">
    <property type="term" value="F:NEDD8 activating enzyme activity"/>
    <property type="evidence" value="ECO:0007669"/>
    <property type="project" value="UniProtKB-UniRule"/>
</dbReference>
<dbReference type="KEGG" id="glz:GLAREA_09584"/>
<dbReference type="InterPro" id="IPR000594">
    <property type="entry name" value="ThiF_NAD_FAD-bd"/>
</dbReference>
<dbReference type="PIRSF" id="PIRSF039099">
    <property type="entry name" value="APP-BP1"/>
    <property type="match status" value="1"/>
</dbReference>
<dbReference type="SUPFAM" id="SSF69572">
    <property type="entry name" value="Activating enzymes of the ubiquitin-like proteins"/>
    <property type="match status" value="1"/>
</dbReference>
<evidence type="ECO:0000256" key="3">
    <source>
        <dbReference type="ARBA" id="ARBA00022786"/>
    </source>
</evidence>
<dbReference type="InterPro" id="IPR030667">
    <property type="entry name" value="APP-BP1"/>
</dbReference>
<gene>
    <name evidence="6" type="ORF">GLAREA_09584</name>
</gene>
<dbReference type="GO" id="GO:0005737">
    <property type="term" value="C:cytoplasm"/>
    <property type="evidence" value="ECO:0007669"/>
    <property type="project" value="TreeGrafter"/>
</dbReference>
<dbReference type="Proteomes" id="UP000016922">
    <property type="component" value="Unassembled WGS sequence"/>
</dbReference>
<name>S3DPR9_GLAL2</name>
<dbReference type="EMBL" id="KE145368">
    <property type="protein sequence ID" value="EPE28463.1"/>
    <property type="molecule type" value="Genomic_DNA"/>
</dbReference>
<keyword evidence="3 4" id="KW-0833">Ubl conjugation pathway</keyword>
<comment type="pathway">
    <text evidence="1 4">Protein modification; protein neddylation.</text>
</comment>
<dbReference type="OrthoDB" id="1708823at2759"/>
<dbReference type="Gene3D" id="3.40.50.12550">
    <property type="entry name" value="Ubiquitin-activating enzyme E1, inactive adenylation domain, subdomain 2"/>
    <property type="match status" value="1"/>
</dbReference>
<dbReference type="GeneID" id="19468631"/>
<comment type="function">
    <text evidence="4">Regulatory subunit of the dimeric UBA3-ULA1 E1 enzyme.</text>
</comment>
<dbReference type="AlphaFoldDB" id="S3DPR9"/>
<dbReference type="eggNOG" id="KOG2016">
    <property type="taxonomic scope" value="Eukaryota"/>
</dbReference>
<dbReference type="STRING" id="1116229.S3DPR9"/>
<accession>S3DPR9</accession>
<evidence type="ECO:0000256" key="2">
    <source>
        <dbReference type="ARBA" id="ARBA00006868"/>
    </source>
</evidence>
<dbReference type="OMA" id="KLITHQY"/>
<evidence type="ECO:0000313" key="7">
    <source>
        <dbReference type="Proteomes" id="UP000016922"/>
    </source>
</evidence>
<evidence type="ECO:0000259" key="5">
    <source>
        <dbReference type="Pfam" id="PF00899"/>
    </source>
</evidence>
<dbReference type="InterPro" id="IPR035985">
    <property type="entry name" value="Ubiquitin-activating_enz"/>
</dbReference>
<dbReference type="PANTHER" id="PTHR10953:SF29">
    <property type="entry name" value="NEDD8-ACTIVATING ENZYME E1 REGULATORY SUBUNIT"/>
    <property type="match status" value="1"/>
</dbReference>
<reference evidence="6 7" key="1">
    <citation type="journal article" date="2013" name="BMC Genomics">
        <title>Genomics-driven discovery of the pneumocandin biosynthetic gene cluster in the fungus Glarea lozoyensis.</title>
        <authorList>
            <person name="Chen L."/>
            <person name="Yue Q."/>
            <person name="Zhang X."/>
            <person name="Xiang M."/>
            <person name="Wang C."/>
            <person name="Li S."/>
            <person name="Che Y."/>
            <person name="Ortiz-Lopez F.J."/>
            <person name="Bills G.F."/>
            <person name="Liu X."/>
            <person name="An Z."/>
        </authorList>
    </citation>
    <scope>NUCLEOTIDE SEQUENCE [LARGE SCALE GENOMIC DNA]</scope>
    <source>
        <strain evidence="7">ATCC 20868 / MF5171</strain>
    </source>
</reference>
<comment type="similarity">
    <text evidence="2 4">Belongs to the ubiquitin-activating E1 family. ULA1 subfamily.</text>
</comment>
<protein>
    <recommendedName>
        <fullName evidence="4">NEDD8-activating enzyme E1 regulatory subunit</fullName>
    </recommendedName>
</protein>
<keyword evidence="7" id="KW-1185">Reference proteome</keyword>
<dbReference type="Gene3D" id="3.40.50.720">
    <property type="entry name" value="NAD(P)-binding Rossmann-like Domain"/>
    <property type="match status" value="2"/>
</dbReference>
<evidence type="ECO:0000256" key="4">
    <source>
        <dbReference type="PIRNR" id="PIRNR039099"/>
    </source>
</evidence>
<dbReference type="RefSeq" id="XP_008084371.1">
    <property type="nucleotide sequence ID" value="XM_008086180.1"/>
</dbReference>
<evidence type="ECO:0000256" key="1">
    <source>
        <dbReference type="ARBA" id="ARBA00005032"/>
    </source>
</evidence>
<evidence type="ECO:0000313" key="6">
    <source>
        <dbReference type="EMBL" id="EPE28463.1"/>
    </source>
</evidence>